<protein>
    <submittedName>
        <fullName evidence="1">Uncharacterized protein</fullName>
    </submittedName>
</protein>
<feature type="non-terminal residue" evidence="1">
    <location>
        <position position="1"/>
    </location>
</feature>
<organism evidence="1 2">
    <name type="scientific">Ignelater luminosus</name>
    <name type="common">Cucubano</name>
    <name type="synonym">Pyrophorus luminosus</name>
    <dbReference type="NCBI Taxonomy" id="2038154"/>
    <lineage>
        <taxon>Eukaryota</taxon>
        <taxon>Metazoa</taxon>
        <taxon>Ecdysozoa</taxon>
        <taxon>Arthropoda</taxon>
        <taxon>Hexapoda</taxon>
        <taxon>Insecta</taxon>
        <taxon>Pterygota</taxon>
        <taxon>Neoptera</taxon>
        <taxon>Endopterygota</taxon>
        <taxon>Coleoptera</taxon>
        <taxon>Polyphaga</taxon>
        <taxon>Elateriformia</taxon>
        <taxon>Elateroidea</taxon>
        <taxon>Elateridae</taxon>
        <taxon>Agrypninae</taxon>
        <taxon>Pyrophorini</taxon>
        <taxon>Ignelater</taxon>
    </lineage>
</organism>
<dbReference type="PANTHER" id="PTHR22954:SF3">
    <property type="entry name" value="PROTEIN CBG08539"/>
    <property type="match status" value="1"/>
</dbReference>
<sequence>RKSVLPSILKEFEEVQAKIESLAKTTADKISAALEPQVRERESFENNYFEVLAEIDTIVENRNKIQNSASTSSGHDLLTNITSGCNSQANIKLPVLNLPVFAGRYTEWLSFHDAFDSVIHKNQELNACQKMHYLKSSLKGEALQAIES</sequence>
<evidence type="ECO:0000313" key="1">
    <source>
        <dbReference type="EMBL" id="KAF2879759.1"/>
    </source>
</evidence>
<reference evidence="1" key="1">
    <citation type="submission" date="2019-08" db="EMBL/GenBank/DDBJ databases">
        <title>The genome of the North American firefly Photinus pyralis.</title>
        <authorList>
            <consortium name="Photinus pyralis genome working group"/>
            <person name="Fallon T.R."/>
            <person name="Sander Lower S.E."/>
            <person name="Weng J.-K."/>
        </authorList>
    </citation>
    <scope>NUCLEOTIDE SEQUENCE</scope>
    <source>
        <strain evidence="1">TRF0915ILg1</strain>
        <tissue evidence="1">Whole body</tissue>
    </source>
</reference>
<comment type="caution">
    <text evidence="1">The sequence shown here is derived from an EMBL/GenBank/DDBJ whole genome shotgun (WGS) entry which is preliminary data.</text>
</comment>
<dbReference type="Pfam" id="PF03564">
    <property type="entry name" value="DUF1759"/>
    <property type="match status" value="1"/>
</dbReference>
<proteinExistence type="predicted"/>
<dbReference type="Proteomes" id="UP000801492">
    <property type="component" value="Unassembled WGS sequence"/>
</dbReference>
<evidence type="ECO:0000313" key="2">
    <source>
        <dbReference type="Proteomes" id="UP000801492"/>
    </source>
</evidence>
<dbReference type="PANTHER" id="PTHR22954">
    <property type="entry name" value="RETROVIRAL PROTEASE-RELATED"/>
    <property type="match status" value="1"/>
</dbReference>
<keyword evidence="2" id="KW-1185">Reference proteome</keyword>
<dbReference type="OrthoDB" id="7444419at2759"/>
<dbReference type="InterPro" id="IPR005312">
    <property type="entry name" value="DUF1759"/>
</dbReference>
<dbReference type="AlphaFoldDB" id="A0A8K0C4D8"/>
<gene>
    <name evidence="1" type="ORF">ILUMI_26402</name>
</gene>
<accession>A0A8K0C4D8</accession>
<name>A0A8K0C4D8_IGNLU</name>
<dbReference type="EMBL" id="VTPC01091077">
    <property type="protein sequence ID" value="KAF2879759.1"/>
    <property type="molecule type" value="Genomic_DNA"/>
</dbReference>